<evidence type="ECO:0000313" key="3">
    <source>
        <dbReference type="Proteomes" id="UP000219286"/>
    </source>
</evidence>
<dbReference type="AlphaFoldDB" id="A0A2H2YYR7"/>
<reference evidence="2 3" key="1">
    <citation type="journal article" date="2015" name="Genome Announc.">
        <title>Genome sequence and annotation of Trichoderma parareesei, the ancestor of the cellulase producer Trichoderma reesei.</title>
        <authorList>
            <person name="Yang D."/>
            <person name="Pomraning K."/>
            <person name="Kopchinskiy A."/>
            <person name="Karimi Aghcheh R."/>
            <person name="Atanasova L."/>
            <person name="Chenthamara K."/>
            <person name="Baker S.E."/>
            <person name="Zhang R."/>
            <person name="Shen Q."/>
            <person name="Freitag M."/>
            <person name="Kubicek C.P."/>
            <person name="Druzhinina I.S."/>
        </authorList>
    </citation>
    <scope>NUCLEOTIDE SEQUENCE [LARGE SCALE GENOMIC DNA]</scope>
    <source>
        <strain evidence="2 3">CBS 125925</strain>
    </source>
</reference>
<evidence type="ECO:0000313" key="2">
    <source>
        <dbReference type="EMBL" id="OTA01083.1"/>
    </source>
</evidence>
<comment type="caution">
    <text evidence="2">The sequence shown here is derived from an EMBL/GenBank/DDBJ whole genome shotgun (WGS) entry which is preliminary data.</text>
</comment>
<gene>
    <name evidence="2" type="ORF">A9Z42_0014230</name>
</gene>
<dbReference type="Proteomes" id="UP000219286">
    <property type="component" value="Unassembled WGS sequence"/>
</dbReference>
<evidence type="ECO:0000256" key="1">
    <source>
        <dbReference type="SAM" id="MobiDB-lite"/>
    </source>
</evidence>
<name>A0A2H2YYR7_TRIPA</name>
<sequence length="64" mass="7044">MSLDVQRSTTVRRSTTVHRSGTRKGPNPAVNAPAPKKQKGYEVVQQGIKELYPLDKANIAPDLE</sequence>
<organism evidence="2 3">
    <name type="scientific">Trichoderma parareesei</name>
    <name type="common">Filamentous fungus</name>
    <dbReference type="NCBI Taxonomy" id="858221"/>
    <lineage>
        <taxon>Eukaryota</taxon>
        <taxon>Fungi</taxon>
        <taxon>Dikarya</taxon>
        <taxon>Ascomycota</taxon>
        <taxon>Pezizomycotina</taxon>
        <taxon>Sordariomycetes</taxon>
        <taxon>Hypocreomycetidae</taxon>
        <taxon>Hypocreales</taxon>
        <taxon>Hypocreaceae</taxon>
        <taxon>Trichoderma</taxon>
    </lineage>
</organism>
<dbReference type="EMBL" id="LFMI01000178">
    <property type="protein sequence ID" value="OTA01083.1"/>
    <property type="molecule type" value="Genomic_DNA"/>
</dbReference>
<feature type="compositionally biased region" description="Low complexity" evidence="1">
    <location>
        <begin position="26"/>
        <end position="35"/>
    </location>
</feature>
<feature type="region of interest" description="Disordered" evidence="1">
    <location>
        <begin position="1"/>
        <end position="40"/>
    </location>
</feature>
<protein>
    <submittedName>
        <fullName evidence="2">Uncharacterized protein</fullName>
    </submittedName>
</protein>
<keyword evidence="3" id="KW-1185">Reference proteome</keyword>
<feature type="compositionally biased region" description="Low complexity" evidence="1">
    <location>
        <begin position="1"/>
        <end position="19"/>
    </location>
</feature>
<accession>A0A2H2YYR7</accession>
<proteinExistence type="predicted"/>